<organism evidence="8 9">
    <name type="scientific">Ensete ventricosum</name>
    <name type="common">Abyssinian banana</name>
    <name type="synonym">Musa ensete</name>
    <dbReference type="NCBI Taxonomy" id="4639"/>
    <lineage>
        <taxon>Eukaryota</taxon>
        <taxon>Viridiplantae</taxon>
        <taxon>Streptophyta</taxon>
        <taxon>Embryophyta</taxon>
        <taxon>Tracheophyta</taxon>
        <taxon>Spermatophyta</taxon>
        <taxon>Magnoliopsida</taxon>
        <taxon>Liliopsida</taxon>
        <taxon>Zingiberales</taxon>
        <taxon>Musaceae</taxon>
        <taxon>Ensete</taxon>
    </lineage>
</organism>
<dbReference type="AlphaFoldDB" id="A0A426XUE0"/>
<evidence type="ECO:0000256" key="3">
    <source>
        <dbReference type="ARBA" id="ARBA00022692"/>
    </source>
</evidence>
<gene>
    <name evidence="8" type="ORF">B296_00056680</name>
</gene>
<sequence length="317" mass="34875">GSLNCGWFTSHVNSFAPDPLFRFKPNLRLPTQILPLLLLAPTTAAAAFFSIALRIPSLLLHGLHSSSASHLRTRFLFPSFRAVFLVFVVALADLAFVRIFSTSEPSLAIAIDATVAVLAAADLFLFLSKLSLERSASKLTEKVLRFIAGFLAFPSALLISFFFVPVSRAARAFWLGTDQLRWNLPVVSCGPFTKVLLYVAVLAGAAAPPLWVIPVAVVPAGGDIMSVGFREQRVWILLVSAVLQLMVLRPNVQMYLNETVVCWYQRLHGTQVPDMVCGGAKVFLHNRYLCLVVLQFFAPPVMVLLLLGLSQVRRRVV</sequence>
<feature type="transmembrane region" description="Helical" evidence="7">
    <location>
        <begin position="106"/>
        <end position="127"/>
    </location>
</feature>
<keyword evidence="5 7" id="KW-0472">Membrane</keyword>
<feature type="transmembrane region" description="Helical" evidence="7">
    <location>
        <begin position="288"/>
        <end position="309"/>
    </location>
</feature>
<dbReference type="InterPro" id="IPR019395">
    <property type="entry name" value="Transmembrane_161A/B"/>
</dbReference>
<dbReference type="Pfam" id="PF10268">
    <property type="entry name" value="Tmemb_161AB"/>
    <property type="match status" value="1"/>
</dbReference>
<feature type="transmembrane region" description="Helical" evidence="7">
    <location>
        <begin position="75"/>
        <end position="100"/>
    </location>
</feature>
<dbReference type="PANTHER" id="PTHR13624:SF6">
    <property type="entry name" value="EMEI"/>
    <property type="match status" value="1"/>
</dbReference>
<evidence type="ECO:0000256" key="7">
    <source>
        <dbReference type="SAM" id="Phobius"/>
    </source>
</evidence>
<dbReference type="PANTHER" id="PTHR13624">
    <property type="entry name" value="RE42071P"/>
    <property type="match status" value="1"/>
</dbReference>
<keyword evidence="6" id="KW-0325">Glycoprotein</keyword>
<dbReference type="Proteomes" id="UP000287651">
    <property type="component" value="Unassembled WGS sequence"/>
</dbReference>
<comment type="similarity">
    <text evidence="2">Belongs to the TMEM161 family.</text>
</comment>
<dbReference type="EMBL" id="AMZH03017383">
    <property type="protein sequence ID" value="RRT43076.1"/>
    <property type="molecule type" value="Genomic_DNA"/>
</dbReference>
<dbReference type="GO" id="GO:0016020">
    <property type="term" value="C:membrane"/>
    <property type="evidence" value="ECO:0007669"/>
    <property type="project" value="UniProtKB-SubCell"/>
</dbReference>
<proteinExistence type="inferred from homology"/>
<keyword evidence="4 7" id="KW-1133">Transmembrane helix</keyword>
<evidence type="ECO:0000313" key="8">
    <source>
        <dbReference type="EMBL" id="RRT43076.1"/>
    </source>
</evidence>
<feature type="transmembrane region" description="Helical" evidence="7">
    <location>
        <begin position="33"/>
        <end position="55"/>
    </location>
</feature>
<evidence type="ECO:0000256" key="2">
    <source>
        <dbReference type="ARBA" id="ARBA00009706"/>
    </source>
</evidence>
<protein>
    <submittedName>
        <fullName evidence="8">Uncharacterized protein</fullName>
    </submittedName>
</protein>
<evidence type="ECO:0000256" key="1">
    <source>
        <dbReference type="ARBA" id="ARBA00004141"/>
    </source>
</evidence>
<evidence type="ECO:0000256" key="5">
    <source>
        <dbReference type="ARBA" id="ARBA00023136"/>
    </source>
</evidence>
<feature type="transmembrane region" description="Helical" evidence="7">
    <location>
        <begin position="195"/>
        <end position="222"/>
    </location>
</feature>
<accession>A0A426XUE0</accession>
<feature type="non-terminal residue" evidence="8">
    <location>
        <position position="1"/>
    </location>
</feature>
<feature type="transmembrane region" description="Helical" evidence="7">
    <location>
        <begin position="143"/>
        <end position="164"/>
    </location>
</feature>
<comment type="caution">
    <text evidence="8">The sequence shown here is derived from an EMBL/GenBank/DDBJ whole genome shotgun (WGS) entry which is preliminary data.</text>
</comment>
<evidence type="ECO:0000256" key="6">
    <source>
        <dbReference type="ARBA" id="ARBA00023180"/>
    </source>
</evidence>
<comment type="subcellular location">
    <subcellularLocation>
        <location evidence="1">Membrane</location>
        <topology evidence="1">Multi-pass membrane protein</topology>
    </subcellularLocation>
</comment>
<evidence type="ECO:0000313" key="9">
    <source>
        <dbReference type="Proteomes" id="UP000287651"/>
    </source>
</evidence>
<evidence type="ECO:0000256" key="4">
    <source>
        <dbReference type="ARBA" id="ARBA00022989"/>
    </source>
</evidence>
<keyword evidence="3 7" id="KW-0812">Transmembrane</keyword>
<reference evidence="8 9" key="1">
    <citation type="journal article" date="2014" name="Agronomy (Basel)">
        <title>A Draft Genome Sequence for Ensete ventricosum, the Drought-Tolerant Tree Against Hunger.</title>
        <authorList>
            <person name="Harrison J."/>
            <person name="Moore K.A."/>
            <person name="Paszkiewicz K."/>
            <person name="Jones T."/>
            <person name="Grant M."/>
            <person name="Ambacheew D."/>
            <person name="Muzemil S."/>
            <person name="Studholme D.J."/>
        </authorList>
    </citation>
    <scope>NUCLEOTIDE SEQUENCE [LARGE SCALE GENOMIC DNA]</scope>
</reference>
<name>A0A426XUE0_ENSVE</name>